<gene>
    <name evidence="2" type="ORF">EAI_08133</name>
</gene>
<organism evidence="3">
    <name type="scientific">Harpegnathos saltator</name>
    <name type="common">Jerdon's jumping ant</name>
    <dbReference type="NCBI Taxonomy" id="610380"/>
    <lineage>
        <taxon>Eukaryota</taxon>
        <taxon>Metazoa</taxon>
        <taxon>Ecdysozoa</taxon>
        <taxon>Arthropoda</taxon>
        <taxon>Hexapoda</taxon>
        <taxon>Insecta</taxon>
        <taxon>Pterygota</taxon>
        <taxon>Neoptera</taxon>
        <taxon>Endopterygota</taxon>
        <taxon>Hymenoptera</taxon>
        <taxon>Apocrita</taxon>
        <taxon>Aculeata</taxon>
        <taxon>Formicoidea</taxon>
        <taxon>Formicidae</taxon>
        <taxon>Ponerinae</taxon>
        <taxon>Ponerini</taxon>
        <taxon>Harpegnathos</taxon>
    </lineage>
</organism>
<dbReference type="InParanoid" id="E2C1I5"/>
<feature type="non-terminal residue" evidence="2">
    <location>
        <position position="1"/>
    </location>
</feature>
<dbReference type="AlphaFoldDB" id="E2C1I5"/>
<feature type="non-terminal residue" evidence="2">
    <location>
        <position position="68"/>
    </location>
</feature>
<sequence length="68" mass="8143">KSYIRHCIRYKFQRQEETLLKHVPSSICSILEENIVSHNKCKYCSRRFKSADFDANDRSRHALERATK</sequence>
<protein>
    <recommendedName>
        <fullName evidence="1">Mos1 transposase HTH domain-containing protein</fullName>
    </recommendedName>
</protein>
<accession>E2C1I5</accession>
<feature type="domain" description="Mos1 transposase HTH" evidence="1">
    <location>
        <begin position="1"/>
        <end position="50"/>
    </location>
</feature>
<evidence type="ECO:0000313" key="3">
    <source>
        <dbReference type="Proteomes" id="UP000008237"/>
    </source>
</evidence>
<name>E2C1I5_HARSA</name>
<keyword evidence="3" id="KW-1185">Reference proteome</keyword>
<evidence type="ECO:0000313" key="2">
    <source>
        <dbReference type="EMBL" id="EFN78161.1"/>
    </source>
</evidence>
<dbReference type="Pfam" id="PF17906">
    <property type="entry name" value="HTH_48"/>
    <property type="match status" value="1"/>
</dbReference>
<evidence type="ECO:0000259" key="1">
    <source>
        <dbReference type="Pfam" id="PF17906"/>
    </source>
</evidence>
<dbReference type="EMBL" id="GL451937">
    <property type="protein sequence ID" value="EFN78161.1"/>
    <property type="molecule type" value="Genomic_DNA"/>
</dbReference>
<dbReference type="Proteomes" id="UP000008237">
    <property type="component" value="Unassembled WGS sequence"/>
</dbReference>
<proteinExistence type="predicted"/>
<dbReference type="InterPro" id="IPR041426">
    <property type="entry name" value="Mos1_HTH"/>
</dbReference>
<reference evidence="2 3" key="1">
    <citation type="journal article" date="2010" name="Science">
        <title>Genomic comparison of the ants Camponotus floridanus and Harpegnathos saltator.</title>
        <authorList>
            <person name="Bonasio R."/>
            <person name="Zhang G."/>
            <person name="Ye C."/>
            <person name="Mutti N.S."/>
            <person name="Fang X."/>
            <person name="Qin N."/>
            <person name="Donahue G."/>
            <person name="Yang P."/>
            <person name="Li Q."/>
            <person name="Li C."/>
            <person name="Zhang P."/>
            <person name="Huang Z."/>
            <person name="Berger S.L."/>
            <person name="Reinberg D."/>
            <person name="Wang J."/>
            <person name="Liebig J."/>
        </authorList>
    </citation>
    <scope>NUCLEOTIDE SEQUENCE [LARGE SCALE GENOMIC DNA]</scope>
    <source>
        <strain evidence="2 3">R22 G/1</strain>
    </source>
</reference>